<proteinExistence type="predicted"/>
<protein>
    <submittedName>
        <fullName evidence="1">Uncharacterized protein</fullName>
    </submittedName>
</protein>
<evidence type="ECO:0000313" key="2">
    <source>
        <dbReference type="Proteomes" id="UP000070513"/>
    </source>
</evidence>
<comment type="caution">
    <text evidence="1">The sequence shown here is derived from an EMBL/GenBank/DDBJ whole genome shotgun (WGS) entry which is preliminary data.</text>
</comment>
<evidence type="ECO:0000313" key="1">
    <source>
        <dbReference type="EMBL" id="KXH85135.1"/>
    </source>
</evidence>
<dbReference type="Proteomes" id="UP000070513">
    <property type="component" value="Unassembled WGS sequence"/>
</dbReference>
<sequence>MASCFIIFKDGRCFFRRLTCYDYILRIAIKELSLMENGKPLAEWLELQIPLEYSHWGTVTECTSQEGSGWDTKQLNH</sequence>
<organism evidence="1 2">
    <name type="scientific">Chryseobacterium kwangjuense</name>
    <dbReference type="NCBI Taxonomy" id="267125"/>
    <lineage>
        <taxon>Bacteria</taxon>
        <taxon>Pseudomonadati</taxon>
        <taxon>Bacteroidota</taxon>
        <taxon>Flavobacteriia</taxon>
        <taxon>Flavobacteriales</taxon>
        <taxon>Weeksellaceae</taxon>
        <taxon>Chryseobacterium group</taxon>
        <taxon>Chryseobacterium</taxon>
    </lineage>
</organism>
<dbReference type="EMBL" id="LPUR01000001">
    <property type="protein sequence ID" value="KXH85135.1"/>
    <property type="molecule type" value="Genomic_DNA"/>
</dbReference>
<accession>A0A135WJT5</accession>
<dbReference type="OrthoDB" id="1376827at2"/>
<reference evidence="2" key="1">
    <citation type="submission" date="2015-12" db="EMBL/GenBank/DDBJ databases">
        <title>Genome sequence of a biocontrol rhizobacterium Chryseobacterium kwangjuense strain KJ1R5 isolated from pepper (Capsicum annuum L.).</title>
        <authorList>
            <person name="Jeong J.-J."/>
            <person name="Park H."/>
            <person name="Mannaa M."/>
            <person name="Sang M.K."/>
            <person name="Choi I.-G."/>
            <person name="Kim K.D."/>
        </authorList>
    </citation>
    <scope>NUCLEOTIDE SEQUENCE [LARGE SCALE GENOMIC DNA]</scope>
    <source>
        <strain evidence="2">KJ1R5</strain>
    </source>
</reference>
<name>A0A135WJT5_9FLAO</name>
<gene>
    <name evidence="1" type="ORF">AU378_05120</name>
</gene>
<dbReference type="AlphaFoldDB" id="A0A135WJT5"/>
<dbReference type="RefSeq" id="WP_062648662.1">
    <property type="nucleotide sequence ID" value="NZ_LPUR01000001.1"/>
</dbReference>
<reference evidence="1 2" key="2">
    <citation type="journal article" date="2016" name="Genome Announc.">
        <title>Draft Genome Sequence of a Biocontrol Rhizobacterium, Chryseobacterium kwangjuense Strain KJ1R5, Isolated from Pepper (Capsicum annuum).</title>
        <authorList>
            <person name="Jeong J.J."/>
            <person name="Park H."/>
            <person name="Park B.H."/>
            <person name="Mannaa M."/>
            <person name="Sang M.K."/>
            <person name="Choi I.G."/>
            <person name="Kim K.D."/>
        </authorList>
    </citation>
    <scope>NUCLEOTIDE SEQUENCE [LARGE SCALE GENOMIC DNA]</scope>
    <source>
        <strain evidence="1 2">KJ1R5</strain>
    </source>
</reference>